<feature type="compositionally biased region" description="Gly residues" evidence="23">
    <location>
        <begin position="314"/>
        <end position="327"/>
    </location>
</feature>
<dbReference type="InterPro" id="IPR004087">
    <property type="entry name" value="KH_dom"/>
</dbReference>
<dbReference type="GO" id="GO:0042734">
    <property type="term" value="C:presynaptic membrane"/>
    <property type="evidence" value="ECO:0007669"/>
    <property type="project" value="UniProtKB-SubCell"/>
</dbReference>
<dbReference type="GO" id="GO:0048170">
    <property type="term" value="P:positive regulation of long-term neuronal synaptic plasticity"/>
    <property type="evidence" value="ECO:0007669"/>
    <property type="project" value="TreeGrafter"/>
</dbReference>
<evidence type="ECO:0000313" key="26">
    <source>
        <dbReference type="Proteomes" id="UP000653383"/>
    </source>
</evidence>
<comment type="subcellular location">
    <subcellularLocation>
        <location evidence="1">Cell projection</location>
        <location evidence="1">Dendrite</location>
    </subcellularLocation>
    <subcellularLocation>
        <location evidence="5">Cell projection</location>
        <location evidence="5">Dendritic spine</location>
    </subcellularLocation>
    <subcellularLocation>
        <location evidence="4">Cell projection</location>
        <location evidence="4">Filopodium tip</location>
    </subcellularLocation>
    <subcellularLocation>
        <location evidence="9">Cell projection</location>
        <location evidence="9">Growth cone</location>
    </subcellularLocation>
    <subcellularLocation>
        <location evidence="7">Chromosome</location>
        <location evidence="7">Centromere</location>
    </subcellularLocation>
    <subcellularLocation>
        <location evidence="2">Cytoplasm</location>
        <location evidence="2">Cytoplasmic ribonucleoprotein granule</location>
    </subcellularLocation>
    <subcellularLocation>
        <location evidence="6">Cytoplasm</location>
        <location evidence="6">Perinuclear region</location>
    </subcellularLocation>
    <subcellularLocation>
        <location evidence="8">Nucleus</location>
        <location evidence="8">Nucleolus</location>
    </subcellularLocation>
    <subcellularLocation>
        <location evidence="3">Perikaryon</location>
    </subcellularLocation>
    <subcellularLocation>
        <location evidence="21">Presynaptic cell membrane</location>
    </subcellularLocation>
    <subcellularLocation>
        <location evidence="20">Synapse</location>
        <location evidence="20">Synaptosome</location>
    </subcellularLocation>
</comment>
<dbReference type="GO" id="GO:0010494">
    <property type="term" value="C:cytoplasmic stress granule"/>
    <property type="evidence" value="ECO:0007669"/>
    <property type="project" value="TreeGrafter"/>
</dbReference>
<evidence type="ECO:0000256" key="17">
    <source>
        <dbReference type="ARBA" id="ARBA00023018"/>
    </source>
</evidence>
<organism evidence="25 26">
    <name type="scientific">Nicator chloris</name>
    <dbReference type="NCBI Taxonomy" id="237433"/>
    <lineage>
        <taxon>Eukaryota</taxon>
        <taxon>Metazoa</taxon>
        <taxon>Chordata</taxon>
        <taxon>Craniata</taxon>
        <taxon>Vertebrata</taxon>
        <taxon>Euteleostomi</taxon>
        <taxon>Archelosauria</taxon>
        <taxon>Archosauria</taxon>
        <taxon>Dinosauria</taxon>
        <taxon>Saurischia</taxon>
        <taxon>Theropoda</taxon>
        <taxon>Coelurosauria</taxon>
        <taxon>Aves</taxon>
        <taxon>Neognathae</taxon>
        <taxon>Neoaves</taxon>
        <taxon>Telluraves</taxon>
        <taxon>Australaves</taxon>
        <taxon>Passeriformes</taxon>
        <taxon>Sylvioidea</taxon>
        <taxon>Pycnonotidae</taxon>
        <taxon>Nicator</taxon>
    </lineage>
</organism>
<evidence type="ECO:0000256" key="18">
    <source>
        <dbReference type="ARBA" id="ARBA00023273"/>
    </source>
</evidence>
<evidence type="ECO:0000256" key="16">
    <source>
        <dbReference type="ARBA" id="ARBA00022902"/>
    </source>
</evidence>
<dbReference type="InterPro" id="IPR032196">
    <property type="entry name" value="FMR1_C2"/>
</dbReference>
<dbReference type="GO" id="GO:0007399">
    <property type="term" value="P:nervous system development"/>
    <property type="evidence" value="ECO:0007669"/>
    <property type="project" value="UniProtKB-KW"/>
</dbReference>
<dbReference type="OrthoDB" id="424249at2759"/>
<keyword evidence="19" id="KW-0137">Centromere</keyword>
<dbReference type="GO" id="GO:0045727">
    <property type="term" value="P:positive regulation of translation"/>
    <property type="evidence" value="ECO:0007669"/>
    <property type="project" value="TreeGrafter"/>
</dbReference>
<keyword evidence="11" id="KW-0158">Chromosome</keyword>
<dbReference type="GO" id="GO:0048513">
    <property type="term" value="P:animal organ development"/>
    <property type="evidence" value="ECO:0007669"/>
    <property type="project" value="TreeGrafter"/>
</dbReference>
<evidence type="ECO:0000256" key="14">
    <source>
        <dbReference type="ARBA" id="ARBA00022737"/>
    </source>
</evidence>
<dbReference type="Gene3D" id="3.30.1370.10">
    <property type="entry name" value="K Homology domain, type 1"/>
    <property type="match status" value="3"/>
</dbReference>
<dbReference type="GO" id="GO:0003730">
    <property type="term" value="F:mRNA 3'-UTR binding"/>
    <property type="evidence" value="ECO:0007669"/>
    <property type="project" value="TreeGrafter"/>
</dbReference>
<evidence type="ECO:0000313" key="25">
    <source>
        <dbReference type="EMBL" id="NXX25059.1"/>
    </source>
</evidence>
<dbReference type="PANTHER" id="PTHR10603:SF4">
    <property type="entry name" value="FRAGILE X MESSENGER RIBONUCLEOPROTEIN 1"/>
    <property type="match status" value="1"/>
</dbReference>
<dbReference type="InterPro" id="IPR040148">
    <property type="entry name" value="FMR1"/>
</dbReference>
<evidence type="ECO:0000256" key="12">
    <source>
        <dbReference type="ARBA" id="ARBA00022490"/>
    </source>
</evidence>
<evidence type="ECO:0000256" key="7">
    <source>
        <dbReference type="ARBA" id="ARBA00004584"/>
    </source>
</evidence>
<dbReference type="FunFam" id="3.30.1370.10:FF:000004">
    <property type="entry name" value="Fragile X mental retardation 1, isoform CRA_e"/>
    <property type="match status" value="1"/>
</dbReference>
<dbReference type="GO" id="GO:0048471">
    <property type="term" value="C:perinuclear region of cytoplasm"/>
    <property type="evidence" value="ECO:0007669"/>
    <property type="project" value="UniProtKB-SubCell"/>
</dbReference>
<dbReference type="GO" id="GO:0051028">
    <property type="term" value="P:mRNA transport"/>
    <property type="evidence" value="ECO:0007669"/>
    <property type="project" value="TreeGrafter"/>
</dbReference>
<dbReference type="Pfam" id="PF16098">
    <property type="entry name" value="FXMR_C2"/>
    <property type="match status" value="1"/>
</dbReference>
<comment type="similarity">
    <text evidence="10">Belongs to the FMR1 family.</text>
</comment>
<evidence type="ECO:0000256" key="15">
    <source>
        <dbReference type="ARBA" id="ARBA00022884"/>
    </source>
</evidence>
<dbReference type="AlphaFoldDB" id="A0A852HIL1"/>
<dbReference type="SUPFAM" id="SSF54791">
    <property type="entry name" value="Eukaryotic type KH-domain (KH-domain type I)"/>
    <property type="match status" value="2"/>
</dbReference>
<feature type="domain" description="K Homology" evidence="24">
    <location>
        <begin position="9"/>
        <end position="75"/>
    </location>
</feature>
<evidence type="ECO:0000256" key="21">
    <source>
        <dbReference type="ARBA" id="ARBA00034111"/>
    </source>
</evidence>
<gene>
    <name evidence="25" type="primary">Fmr1</name>
    <name evidence="25" type="ORF">NICCHL_R02837</name>
</gene>
<evidence type="ECO:0000259" key="24">
    <source>
        <dbReference type="SMART" id="SM00322"/>
    </source>
</evidence>
<evidence type="ECO:0000256" key="22">
    <source>
        <dbReference type="PROSITE-ProRule" id="PRU00117"/>
    </source>
</evidence>
<keyword evidence="15 22" id="KW-0694">RNA-binding</keyword>
<keyword evidence="13" id="KW-0771">Synaptosome</keyword>
<dbReference type="Pfam" id="PF12235">
    <property type="entry name" value="FXMRP1_C_core"/>
    <property type="match status" value="1"/>
</dbReference>
<reference evidence="25" key="1">
    <citation type="submission" date="2020-02" db="EMBL/GenBank/DDBJ databases">
        <title>Bird 10,000 Genomes (B10K) Project - Family phase.</title>
        <authorList>
            <person name="Zhang G."/>
        </authorList>
    </citation>
    <scope>NUCLEOTIDE SEQUENCE</scope>
    <source>
        <strain evidence="25">B10K-DU-002-40</strain>
        <tissue evidence="25">Muscle</tissue>
    </source>
</reference>
<keyword evidence="26" id="KW-1185">Reference proteome</keyword>
<dbReference type="Pfam" id="PF00013">
    <property type="entry name" value="KH_1"/>
    <property type="match status" value="2"/>
</dbReference>
<protein>
    <submittedName>
        <fullName evidence="25">FMR1 regulator</fullName>
    </submittedName>
</protein>
<feature type="domain" description="K Homology" evidence="24">
    <location>
        <begin position="76"/>
        <end position="199"/>
    </location>
</feature>
<dbReference type="InterPro" id="IPR004088">
    <property type="entry name" value="KH_dom_type_1"/>
</dbReference>
<evidence type="ECO:0000256" key="2">
    <source>
        <dbReference type="ARBA" id="ARBA00004331"/>
    </source>
</evidence>
<keyword evidence="12" id="KW-0963">Cytoplasm</keyword>
<evidence type="ECO:0000256" key="23">
    <source>
        <dbReference type="SAM" id="MobiDB-lite"/>
    </source>
</evidence>
<feature type="compositionally biased region" description="Basic and acidic residues" evidence="23">
    <location>
        <begin position="328"/>
        <end position="349"/>
    </location>
</feature>
<dbReference type="PANTHER" id="PTHR10603">
    <property type="entry name" value="FRAGILE X MENTAL RETARDATION SYNDROME-RELATED PROTEIN"/>
    <property type="match status" value="1"/>
</dbReference>
<dbReference type="GO" id="GO:0043488">
    <property type="term" value="P:regulation of mRNA stability"/>
    <property type="evidence" value="ECO:0007669"/>
    <property type="project" value="TreeGrafter"/>
</dbReference>
<dbReference type="CDD" id="cd22512">
    <property type="entry name" value="KH_I_FMR1_rpt3"/>
    <property type="match status" value="1"/>
</dbReference>
<dbReference type="EMBL" id="WAAE01001881">
    <property type="protein sequence ID" value="NXX25059.1"/>
    <property type="molecule type" value="Genomic_DNA"/>
</dbReference>
<dbReference type="CDD" id="cd22509">
    <property type="entry name" value="KH_I_FMR1_rpt2"/>
    <property type="match status" value="1"/>
</dbReference>
<evidence type="ECO:0000256" key="5">
    <source>
        <dbReference type="ARBA" id="ARBA00004552"/>
    </source>
</evidence>
<dbReference type="GO" id="GO:0005730">
    <property type="term" value="C:nucleolus"/>
    <property type="evidence" value="ECO:0007669"/>
    <property type="project" value="UniProtKB-SubCell"/>
</dbReference>
<feature type="compositionally biased region" description="Low complexity" evidence="23">
    <location>
        <begin position="269"/>
        <end position="278"/>
    </location>
</feature>
<evidence type="ECO:0000256" key="9">
    <source>
        <dbReference type="ARBA" id="ARBA00004624"/>
    </source>
</evidence>
<name>A0A852HIL1_9PASS</name>
<dbReference type="GO" id="GO:0043197">
    <property type="term" value="C:dendritic spine"/>
    <property type="evidence" value="ECO:0007669"/>
    <property type="project" value="UniProtKB-SubCell"/>
</dbReference>
<dbReference type="GO" id="GO:0099577">
    <property type="term" value="P:regulation of translation at presynapse, modulating synaptic transmission"/>
    <property type="evidence" value="ECO:0007669"/>
    <property type="project" value="TreeGrafter"/>
</dbReference>
<dbReference type="InterPro" id="IPR036612">
    <property type="entry name" value="KH_dom_type_1_sf"/>
</dbReference>
<dbReference type="GO" id="GO:0043204">
    <property type="term" value="C:perikaryon"/>
    <property type="evidence" value="ECO:0007669"/>
    <property type="project" value="UniProtKB-SubCell"/>
</dbReference>
<evidence type="ECO:0000256" key="20">
    <source>
        <dbReference type="ARBA" id="ARBA00034102"/>
    </source>
</evidence>
<sequence length="391" mass="43500">VQSSRQLASRFHEQFVVREDLMGLAIGTHGANIQQARKVPGVTAIDLDEDTCTFHIYGEDQDAVKKARSYLEFAEDVIQVPRNLVGKVIGKNGKLIQEIVDKSGVVRVRIEAENDKNIPQEEVWGRKPNTTLKVETKYRLATPGQPQHSVLLIFKTFVSQSISLLQQTFLWSAGMVPFVFVGTKDSITNATVLLDYHLNYLKEVDQLRLERLQIDEQLRQIGATSRPPPNRTDKDKGYMTDDGPGLGRGSRPYRNRGHSRRGPGYASGTNSEASNASETESDHRDELSDWSAAPAEDERDNYLRRGDGRRRGGSTRGQGGRGRGGFKGNDEQSRTDNRQRNSREAKGRTTDGSLENTSSEGSRLRSGKERNPKKEKTDSADAPQPLVNGVP</sequence>
<comment type="caution">
    <text evidence="25">The sequence shown here is derived from an EMBL/GenBank/DDBJ whole genome shotgun (WGS) entry which is preliminary data.</text>
</comment>
<keyword evidence="18" id="KW-0966">Cell projection</keyword>
<feature type="non-terminal residue" evidence="25">
    <location>
        <position position="1"/>
    </location>
</feature>
<keyword evidence="16" id="KW-0524">Neurogenesis</keyword>
<dbReference type="GO" id="GO:0045182">
    <property type="term" value="F:translation regulator activity"/>
    <property type="evidence" value="ECO:0007669"/>
    <property type="project" value="TreeGrafter"/>
</dbReference>
<dbReference type="InterPro" id="IPR022034">
    <property type="entry name" value="FMR1-like_C_core"/>
</dbReference>
<dbReference type="GO" id="GO:0030426">
    <property type="term" value="C:growth cone"/>
    <property type="evidence" value="ECO:0007669"/>
    <property type="project" value="UniProtKB-SubCell"/>
</dbReference>
<feature type="compositionally biased region" description="Polar residues" evidence="23">
    <location>
        <begin position="350"/>
        <end position="361"/>
    </location>
</feature>
<evidence type="ECO:0000256" key="19">
    <source>
        <dbReference type="ARBA" id="ARBA00023328"/>
    </source>
</evidence>
<keyword evidence="14" id="KW-0677">Repeat</keyword>
<feature type="region of interest" description="Disordered" evidence="23">
    <location>
        <begin position="219"/>
        <end position="391"/>
    </location>
</feature>
<feature type="compositionally biased region" description="Basic residues" evidence="23">
    <location>
        <begin position="251"/>
        <end position="261"/>
    </location>
</feature>
<dbReference type="GO" id="GO:0000775">
    <property type="term" value="C:chromosome, centromeric region"/>
    <property type="evidence" value="ECO:0007669"/>
    <property type="project" value="UniProtKB-SubCell"/>
</dbReference>
<keyword evidence="17" id="KW-0770">Synapse</keyword>
<evidence type="ECO:0000256" key="8">
    <source>
        <dbReference type="ARBA" id="ARBA00004604"/>
    </source>
</evidence>
<dbReference type="InterPro" id="IPR047440">
    <property type="entry name" value="KH_I_FMR1_rpt2"/>
</dbReference>
<feature type="compositionally biased region" description="Basic and acidic residues" evidence="23">
    <location>
        <begin position="300"/>
        <end position="310"/>
    </location>
</feature>
<feature type="non-terminal residue" evidence="25">
    <location>
        <position position="391"/>
    </location>
</feature>
<dbReference type="GO" id="GO:0032433">
    <property type="term" value="C:filopodium tip"/>
    <property type="evidence" value="ECO:0007669"/>
    <property type="project" value="UniProtKB-SubCell"/>
</dbReference>
<dbReference type="Proteomes" id="UP000653383">
    <property type="component" value="Unassembled WGS sequence"/>
</dbReference>
<dbReference type="PROSITE" id="PS50084">
    <property type="entry name" value="KH_TYPE_1"/>
    <property type="match status" value="2"/>
</dbReference>
<proteinExistence type="inferred from homology"/>
<evidence type="ECO:0000256" key="6">
    <source>
        <dbReference type="ARBA" id="ARBA00004556"/>
    </source>
</evidence>
<accession>A0A852HIL1</accession>
<evidence type="ECO:0000256" key="10">
    <source>
        <dbReference type="ARBA" id="ARBA00006633"/>
    </source>
</evidence>
<evidence type="ECO:0000256" key="13">
    <source>
        <dbReference type="ARBA" id="ARBA00022599"/>
    </source>
</evidence>
<feature type="compositionally biased region" description="Basic and acidic residues" evidence="23">
    <location>
        <begin position="362"/>
        <end position="379"/>
    </location>
</feature>
<evidence type="ECO:0000256" key="11">
    <source>
        <dbReference type="ARBA" id="ARBA00022454"/>
    </source>
</evidence>
<dbReference type="SMART" id="SM00322">
    <property type="entry name" value="KH"/>
    <property type="match status" value="2"/>
</dbReference>
<evidence type="ECO:0000256" key="4">
    <source>
        <dbReference type="ARBA" id="ARBA00004495"/>
    </source>
</evidence>
<evidence type="ECO:0000256" key="1">
    <source>
        <dbReference type="ARBA" id="ARBA00004279"/>
    </source>
</evidence>
<evidence type="ECO:0000256" key="3">
    <source>
        <dbReference type="ARBA" id="ARBA00004484"/>
    </source>
</evidence>